<protein>
    <recommendedName>
        <fullName evidence="3">F-box domain-containing protein</fullName>
    </recommendedName>
</protein>
<dbReference type="EMBL" id="JACAZF010000006">
    <property type="protein sequence ID" value="KAF7302293.1"/>
    <property type="molecule type" value="Genomic_DNA"/>
</dbReference>
<evidence type="ECO:0008006" key="3">
    <source>
        <dbReference type="Google" id="ProtNLM"/>
    </source>
</evidence>
<dbReference type="OrthoDB" id="3045540at2759"/>
<accession>A0A8H6SMD9</accession>
<organism evidence="1 2">
    <name type="scientific">Mycena indigotica</name>
    <dbReference type="NCBI Taxonomy" id="2126181"/>
    <lineage>
        <taxon>Eukaryota</taxon>
        <taxon>Fungi</taxon>
        <taxon>Dikarya</taxon>
        <taxon>Basidiomycota</taxon>
        <taxon>Agaricomycotina</taxon>
        <taxon>Agaricomycetes</taxon>
        <taxon>Agaricomycetidae</taxon>
        <taxon>Agaricales</taxon>
        <taxon>Marasmiineae</taxon>
        <taxon>Mycenaceae</taxon>
        <taxon>Mycena</taxon>
    </lineage>
</organism>
<dbReference type="Proteomes" id="UP000636479">
    <property type="component" value="Unassembled WGS sequence"/>
</dbReference>
<keyword evidence="2" id="KW-1185">Reference proteome</keyword>
<comment type="caution">
    <text evidence="1">The sequence shown here is derived from an EMBL/GenBank/DDBJ whole genome shotgun (WGS) entry which is preliminary data.</text>
</comment>
<evidence type="ECO:0000313" key="1">
    <source>
        <dbReference type="EMBL" id="KAF7302293.1"/>
    </source>
</evidence>
<proteinExistence type="predicted"/>
<dbReference type="GeneID" id="59347165"/>
<reference evidence="1" key="1">
    <citation type="submission" date="2020-05" db="EMBL/GenBank/DDBJ databases">
        <title>Mycena genomes resolve the evolution of fungal bioluminescence.</title>
        <authorList>
            <person name="Tsai I.J."/>
        </authorList>
    </citation>
    <scope>NUCLEOTIDE SEQUENCE</scope>
    <source>
        <strain evidence="1">171206Taipei</strain>
    </source>
</reference>
<sequence length="169" mass="19219">MSSPNLLFVTVTPIFFRPVNDNHSLPAIACFVFCLCFQYLPDTTPFTTLMNSLVDIGMELPLGLESLYEQLSQAQQSQISGLLREGLADEAELEHELDAVLSFVRDLQDLLGRRKNNNYVLASLNFLSPIRRLPVEIMAEIFEQCVLVDSAKLDYFPTNSQLKWRHFSC</sequence>
<dbReference type="AlphaFoldDB" id="A0A8H6SMD9"/>
<gene>
    <name evidence="1" type="ORF">MIND_00796700</name>
</gene>
<name>A0A8H6SMD9_9AGAR</name>
<evidence type="ECO:0000313" key="2">
    <source>
        <dbReference type="Proteomes" id="UP000636479"/>
    </source>
</evidence>
<dbReference type="RefSeq" id="XP_037220293.1">
    <property type="nucleotide sequence ID" value="XM_037364649.1"/>
</dbReference>